<organism evidence="1 2">
    <name type="scientific">Catharanthus roseus</name>
    <name type="common">Madagascar periwinkle</name>
    <name type="synonym">Vinca rosea</name>
    <dbReference type="NCBI Taxonomy" id="4058"/>
    <lineage>
        <taxon>Eukaryota</taxon>
        <taxon>Viridiplantae</taxon>
        <taxon>Streptophyta</taxon>
        <taxon>Embryophyta</taxon>
        <taxon>Tracheophyta</taxon>
        <taxon>Spermatophyta</taxon>
        <taxon>Magnoliopsida</taxon>
        <taxon>eudicotyledons</taxon>
        <taxon>Gunneridae</taxon>
        <taxon>Pentapetalae</taxon>
        <taxon>asterids</taxon>
        <taxon>lamiids</taxon>
        <taxon>Gentianales</taxon>
        <taxon>Apocynaceae</taxon>
        <taxon>Rauvolfioideae</taxon>
        <taxon>Vinceae</taxon>
        <taxon>Catharanthinae</taxon>
        <taxon>Catharanthus</taxon>
    </lineage>
</organism>
<keyword evidence="2" id="KW-1185">Reference proteome</keyword>
<protein>
    <submittedName>
        <fullName evidence="1">Uncharacterized protein</fullName>
    </submittedName>
</protein>
<dbReference type="Proteomes" id="UP001060085">
    <property type="component" value="Linkage Group LG02"/>
</dbReference>
<sequence>MGLKDIQEEVGGGIIELAVGAWWSGAREAHQQENMGDASAQSDLYVLLHQQKAKYQELKDNAECLHIETGSPISTDEQLMFEATSGSNKGHVYGFGSHSSLSLVPLVSSVAVYESCVEREEIIGIHAAGTGQVRPLYDLIHLALWSVAGFGTHCLPFFPAVG</sequence>
<evidence type="ECO:0000313" key="2">
    <source>
        <dbReference type="Proteomes" id="UP001060085"/>
    </source>
</evidence>
<dbReference type="EMBL" id="CM044702">
    <property type="protein sequence ID" value="KAI5677798.1"/>
    <property type="molecule type" value="Genomic_DNA"/>
</dbReference>
<comment type="caution">
    <text evidence="1">The sequence shown here is derived from an EMBL/GenBank/DDBJ whole genome shotgun (WGS) entry which is preliminary data.</text>
</comment>
<reference evidence="2" key="1">
    <citation type="journal article" date="2023" name="Nat. Plants">
        <title>Single-cell RNA sequencing provides a high-resolution roadmap for understanding the multicellular compartmentation of specialized metabolism.</title>
        <authorList>
            <person name="Sun S."/>
            <person name="Shen X."/>
            <person name="Li Y."/>
            <person name="Li Y."/>
            <person name="Wang S."/>
            <person name="Li R."/>
            <person name="Zhang H."/>
            <person name="Shen G."/>
            <person name="Guo B."/>
            <person name="Wei J."/>
            <person name="Xu J."/>
            <person name="St-Pierre B."/>
            <person name="Chen S."/>
            <person name="Sun C."/>
        </authorList>
    </citation>
    <scope>NUCLEOTIDE SEQUENCE [LARGE SCALE GENOMIC DNA]</scope>
</reference>
<name>A0ACC0BYM0_CATRO</name>
<proteinExistence type="predicted"/>
<evidence type="ECO:0000313" key="1">
    <source>
        <dbReference type="EMBL" id="KAI5677798.1"/>
    </source>
</evidence>
<accession>A0ACC0BYM0</accession>
<gene>
    <name evidence="1" type="ORF">M9H77_08748</name>
</gene>